<feature type="domain" description="Peptidase S53" evidence="9">
    <location>
        <begin position="162"/>
        <end position="496"/>
    </location>
</feature>
<dbReference type="InterPro" id="IPR000209">
    <property type="entry name" value="Peptidase_S8/S53_dom"/>
</dbReference>
<dbReference type="Proteomes" id="UP001501570">
    <property type="component" value="Unassembled WGS sequence"/>
</dbReference>
<dbReference type="PROSITE" id="PS51695">
    <property type="entry name" value="SEDOLISIN"/>
    <property type="match status" value="1"/>
</dbReference>
<dbReference type="PANTHER" id="PTHR14218:SF15">
    <property type="entry name" value="TRIPEPTIDYL-PEPTIDASE 1"/>
    <property type="match status" value="1"/>
</dbReference>
<evidence type="ECO:0000313" key="11">
    <source>
        <dbReference type="Proteomes" id="UP001501570"/>
    </source>
</evidence>
<sequence length="496" mass="50671">MTQNPPDHVVPGSGREAVSGAVRVGDADPNEAVRVTVILRRAAPRSGAPAESAELALVERFAEDHGLSVTAVNPTARSVGLLGSVAQMNAAFGVNLGRYTGDGQTYRGREGDVHVPAELAGVVVAVLGLDDRPQARAHFRIAHDPRAASRAEGVAPRAATSGYPPGEVARRYGFPSGATGAGQAVAVIELGGGYRTADLTEYFAKQGVKRPTVSAVSVDGAKSTPGDDADAEVMLDIEVIGAVAPGAHIVVYFAPNTTSGFYDAIAAAVHDTRHKPSIISISWGEAEADWTTQAMDAYDELFADAGALGITVYAAAGDDGSRDNGTGDNVDFPASSPHVVGCGGTTLSESGEVVWNDSATGNGATGGGVSTHFGLPDYQGNAKVPRNPKETVGRGVPDVAGDADPLTGYQVRVNGRDAVIGGTSAVAPLWAGLTALANERNGTKTGEPHERLYAHPAAFVDITTGDNGGYHAGPGWDPCTGLGSPRGEQIVQILGG</sequence>
<dbReference type="RefSeq" id="WP_345628039.1">
    <property type="nucleotide sequence ID" value="NZ_BAABJQ010000004.1"/>
</dbReference>
<reference evidence="11" key="1">
    <citation type="journal article" date="2019" name="Int. J. Syst. Evol. Microbiol.">
        <title>The Global Catalogue of Microorganisms (GCM) 10K type strain sequencing project: providing services to taxonomists for standard genome sequencing and annotation.</title>
        <authorList>
            <consortium name="The Broad Institute Genomics Platform"/>
            <consortium name="The Broad Institute Genome Sequencing Center for Infectious Disease"/>
            <person name="Wu L."/>
            <person name="Ma J."/>
        </authorList>
    </citation>
    <scope>NUCLEOTIDE SEQUENCE [LARGE SCALE GENOMIC DNA]</scope>
    <source>
        <strain evidence="11">JCM 18304</strain>
    </source>
</reference>
<dbReference type="EMBL" id="BAABJQ010000004">
    <property type="protein sequence ID" value="GAA5182366.1"/>
    <property type="molecule type" value="Genomic_DNA"/>
</dbReference>
<evidence type="ECO:0000256" key="5">
    <source>
        <dbReference type="ARBA" id="ARBA00022825"/>
    </source>
</evidence>
<keyword evidence="11" id="KW-1185">Reference proteome</keyword>
<keyword evidence="4" id="KW-0378">Hydrolase</keyword>
<evidence type="ECO:0000259" key="9">
    <source>
        <dbReference type="PROSITE" id="PS51695"/>
    </source>
</evidence>
<gene>
    <name evidence="10" type="ORF">GCM10023322_19200</name>
</gene>
<accession>A0ABP9RNG2</accession>
<evidence type="ECO:0000256" key="3">
    <source>
        <dbReference type="ARBA" id="ARBA00022723"/>
    </source>
</evidence>
<evidence type="ECO:0000256" key="6">
    <source>
        <dbReference type="ARBA" id="ARBA00022837"/>
    </source>
</evidence>
<proteinExistence type="predicted"/>
<dbReference type="InterPro" id="IPR015366">
    <property type="entry name" value="S53_propep"/>
</dbReference>
<dbReference type="InterPro" id="IPR050819">
    <property type="entry name" value="Tripeptidyl-peptidase_I"/>
</dbReference>
<keyword evidence="6" id="KW-0106">Calcium</keyword>
<evidence type="ECO:0000313" key="10">
    <source>
        <dbReference type="EMBL" id="GAA5182366.1"/>
    </source>
</evidence>
<dbReference type="SUPFAM" id="SSF52743">
    <property type="entry name" value="Subtilisin-like"/>
    <property type="match status" value="1"/>
</dbReference>
<comment type="caution">
    <text evidence="10">The sequence shown here is derived from an EMBL/GenBank/DDBJ whole genome shotgun (WGS) entry which is preliminary data.</text>
</comment>
<keyword evidence="5" id="KW-0720">Serine protease</keyword>
<protein>
    <submittedName>
        <fullName evidence="10">S53 family peptidase</fullName>
    </submittedName>
</protein>
<keyword evidence="7" id="KW-0865">Zymogen</keyword>
<dbReference type="PANTHER" id="PTHR14218">
    <property type="entry name" value="PROTEASE S8 TRIPEPTIDYL PEPTIDASE I CLN2"/>
    <property type="match status" value="1"/>
</dbReference>
<evidence type="ECO:0000256" key="7">
    <source>
        <dbReference type="ARBA" id="ARBA00023145"/>
    </source>
</evidence>
<keyword evidence="2" id="KW-0645">Protease</keyword>
<dbReference type="CDD" id="cd04056">
    <property type="entry name" value="Peptidases_S53"/>
    <property type="match status" value="1"/>
</dbReference>
<dbReference type="Pfam" id="PF00082">
    <property type="entry name" value="Peptidase_S8"/>
    <property type="match status" value="1"/>
</dbReference>
<dbReference type="Gene3D" id="3.40.50.200">
    <property type="entry name" value="Peptidase S8/S53 domain"/>
    <property type="match status" value="1"/>
</dbReference>
<keyword evidence="3" id="KW-0479">Metal-binding</keyword>
<dbReference type="InterPro" id="IPR030400">
    <property type="entry name" value="Sedolisin_dom"/>
</dbReference>
<dbReference type="InterPro" id="IPR036852">
    <property type="entry name" value="Peptidase_S8/S53_dom_sf"/>
</dbReference>
<dbReference type="Pfam" id="PF09286">
    <property type="entry name" value="Pro-kuma_activ"/>
    <property type="match status" value="1"/>
</dbReference>
<feature type="region of interest" description="Disordered" evidence="8">
    <location>
        <begin position="374"/>
        <end position="399"/>
    </location>
</feature>
<evidence type="ECO:0000256" key="4">
    <source>
        <dbReference type="ARBA" id="ARBA00022801"/>
    </source>
</evidence>
<evidence type="ECO:0000256" key="8">
    <source>
        <dbReference type="SAM" id="MobiDB-lite"/>
    </source>
</evidence>
<comment type="cofactor">
    <cofactor evidence="1">
        <name>Ca(2+)</name>
        <dbReference type="ChEBI" id="CHEBI:29108"/>
    </cofactor>
</comment>
<dbReference type="CDD" id="cd11377">
    <property type="entry name" value="Pro-peptidase_S53"/>
    <property type="match status" value="1"/>
</dbReference>
<evidence type="ECO:0000256" key="1">
    <source>
        <dbReference type="ARBA" id="ARBA00001913"/>
    </source>
</evidence>
<dbReference type="SMART" id="SM00944">
    <property type="entry name" value="Pro-kuma_activ"/>
    <property type="match status" value="1"/>
</dbReference>
<dbReference type="SUPFAM" id="SSF54897">
    <property type="entry name" value="Protease propeptides/inhibitors"/>
    <property type="match status" value="1"/>
</dbReference>
<name>A0ABP9RNG2_9ACTN</name>
<evidence type="ECO:0000256" key="2">
    <source>
        <dbReference type="ARBA" id="ARBA00022670"/>
    </source>
</evidence>
<organism evidence="10 11">
    <name type="scientific">Rugosimonospora acidiphila</name>
    <dbReference type="NCBI Taxonomy" id="556531"/>
    <lineage>
        <taxon>Bacteria</taxon>
        <taxon>Bacillati</taxon>
        <taxon>Actinomycetota</taxon>
        <taxon>Actinomycetes</taxon>
        <taxon>Micromonosporales</taxon>
        <taxon>Micromonosporaceae</taxon>
        <taxon>Rugosimonospora</taxon>
    </lineage>
</organism>